<dbReference type="FunFam" id="3.40.50.150:FF:000054">
    <property type="entry name" value="Catechol O-methyltransferase"/>
    <property type="match status" value="1"/>
</dbReference>
<organism evidence="13 14">
    <name type="scientific">Coilia grayii</name>
    <name type="common">Gray's grenadier anchovy</name>
    <dbReference type="NCBI Taxonomy" id="363190"/>
    <lineage>
        <taxon>Eukaryota</taxon>
        <taxon>Metazoa</taxon>
        <taxon>Chordata</taxon>
        <taxon>Craniata</taxon>
        <taxon>Vertebrata</taxon>
        <taxon>Euteleostomi</taxon>
        <taxon>Actinopterygii</taxon>
        <taxon>Neopterygii</taxon>
        <taxon>Teleostei</taxon>
        <taxon>Clupei</taxon>
        <taxon>Clupeiformes</taxon>
        <taxon>Clupeoidei</taxon>
        <taxon>Engraulidae</taxon>
        <taxon>Coilinae</taxon>
        <taxon>Coilia</taxon>
    </lineage>
</organism>
<dbReference type="GO" id="GO:0005783">
    <property type="term" value="C:endoplasmic reticulum"/>
    <property type="evidence" value="ECO:0007669"/>
    <property type="project" value="UniProtKB-SubCell"/>
</dbReference>
<evidence type="ECO:0000256" key="1">
    <source>
        <dbReference type="ARBA" id="ARBA00004240"/>
    </source>
</evidence>
<keyword evidence="14" id="KW-1185">Reference proteome</keyword>
<evidence type="ECO:0000313" key="14">
    <source>
        <dbReference type="Proteomes" id="UP001591681"/>
    </source>
</evidence>
<keyword evidence="3" id="KW-0489">Methyltransferase</keyword>
<comment type="similarity">
    <text evidence="10">Belongs to the class I-like SAM-binding methyltransferase superfamily. Cation-dependent O-methyltransferase family.</text>
</comment>
<evidence type="ECO:0000256" key="2">
    <source>
        <dbReference type="ARBA" id="ARBA00012880"/>
    </source>
</evidence>
<evidence type="ECO:0000256" key="8">
    <source>
        <dbReference type="ARBA" id="ARBA00022867"/>
    </source>
</evidence>
<evidence type="ECO:0000256" key="6">
    <source>
        <dbReference type="ARBA" id="ARBA00022740"/>
    </source>
</evidence>
<evidence type="ECO:0000256" key="3">
    <source>
        <dbReference type="ARBA" id="ARBA00022603"/>
    </source>
</evidence>
<evidence type="ECO:0000256" key="12">
    <source>
        <dbReference type="SAM" id="Phobius"/>
    </source>
</evidence>
<name>A0ABD1KAY0_9TELE</name>
<feature type="transmembrane region" description="Helical" evidence="12">
    <location>
        <begin position="13"/>
        <end position="33"/>
    </location>
</feature>
<keyword evidence="9" id="KW-0128">Catecholamine metabolism</keyword>
<evidence type="ECO:0000256" key="4">
    <source>
        <dbReference type="ARBA" id="ARBA00022679"/>
    </source>
</evidence>
<dbReference type="InterPro" id="IPR002935">
    <property type="entry name" value="SAM_O-MeTrfase"/>
</dbReference>
<dbReference type="InterPro" id="IPR029063">
    <property type="entry name" value="SAM-dependent_MTases_sf"/>
</dbReference>
<dbReference type="CDD" id="cd02440">
    <property type="entry name" value="AdoMet_MTases"/>
    <property type="match status" value="1"/>
</dbReference>
<dbReference type="Proteomes" id="UP001591681">
    <property type="component" value="Unassembled WGS sequence"/>
</dbReference>
<evidence type="ECO:0000256" key="9">
    <source>
        <dbReference type="ARBA" id="ARBA00022939"/>
    </source>
</evidence>
<comment type="caution">
    <text evidence="13">The sequence shown here is derived from an EMBL/GenBank/DDBJ whole genome shotgun (WGS) entry which is preliminary data.</text>
</comment>
<protein>
    <recommendedName>
        <fullName evidence="2">catechol O-methyltransferase</fullName>
        <ecNumber evidence="2">2.1.1.6</ecNumber>
    </recommendedName>
</protein>
<dbReference type="GO" id="GO:0006584">
    <property type="term" value="P:catecholamine metabolic process"/>
    <property type="evidence" value="ECO:0007669"/>
    <property type="project" value="UniProtKB-KW"/>
</dbReference>
<keyword evidence="5" id="KW-0949">S-adenosyl-L-methionine</keyword>
<evidence type="ECO:0000256" key="11">
    <source>
        <dbReference type="ARBA" id="ARBA00051279"/>
    </source>
</evidence>
<gene>
    <name evidence="13" type="ORF">ACEWY4_008397</name>
</gene>
<dbReference type="GO" id="GO:0032259">
    <property type="term" value="P:methylation"/>
    <property type="evidence" value="ECO:0007669"/>
    <property type="project" value="UniProtKB-KW"/>
</dbReference>
<dbReference type="GO" id="GO:0016206">
    <property type="term" value="F:catechol O-methyltransferase activity"/>
    <property type="evidence" value="ECO:0007669"/>
    <property type="project" value="UniProtKB-EC"/>
</dbReference>
<keyword evidence="12" id="KW-0812">Transmembrane</keyword>
<keyword evidence="8" id="KW-0531">Neurotransmitter degradation</keyword>
<comment type="subcellular location">
    <subcellularLocation>
        <location evidence="1">Endoplasmic reticulum</location>
    </subcellularLocation>
</comment>
<evidence type="ECO:0000256" key="7">
    <source>
        <dbReference type="ARBA" id="ARBA00022824"/>
    </source>
</evidence>
<dbReference type="EC" id="2.1.1.6" evidence="2"/>
<evidence type="ECO:0000256" key="5">
    <source>
        <dbReference type="ARBA" id="ARBA00022691"/>
    </source>
</evidence>
<proteinExistence type="inferred from homology"/>
<dbReference type="GO" id="GO:0007605">
    <property type="term" value="P:sensory perception of sound"/>
    <property type="evidence" value="ECO:0007669"/>
    <property type="project" value="UniProtKB-KW"/>
</dbReference>
<dbReference type="EMBL" id="JBHFQA010000007">
    <property type="protein sequence ID" value="KAL2096249.1"/>
    <property type="molecule type" value="Genomic_DNA"/>
</dbReference>
<dbReference type="PANTHER" id="PTHR43836">
    <property type="entry name" value="CATECHOL O-METHYLTRANSFERASE 1-RELATED"/>
    <property type="match status" value="1"/>
</dbReference>
<keyword evidence="7" id="KW-0256">Endoplasmic reticulum</keyword>
<dbReference type="Pfam" id="PF01596">
    <property type="entry name" value="Methyltransf_3"/>
    <property type="match status" value="1"/>
</dbReference>
<keyword evidence="12" id="KW-0472">Membrane</keyword>
<accession>A0ABD1KAY0</accession>
<comment type="catalytic activity">
    <reaction evidence="11">
        <text>a catechol + S-adenosyl-L-methionine = a guaiacol + S-adenosyl-L-homocysteine + H(+)</text>
        <dbReference type="Rhea" id="RHEA:17877"/>
        <dbReference type="ChEBI" id="CHEBI:15378"/>
        <dbReference type="ChEBI" id="CHEBI:33566"/>
        <dbReference type="ChEBI" id="CHEBI:57856"/>
        <dbReference type="ChEBI" id="CHEBI:59789"/>
        <dbReference type="ChEBI" id="CHEBI:134251"/>
        <dbReference type="EC" id="2.1.1.6"/>
    </reaction>
</comment>
<dbReference type="Gene3D" id="3.40.50.150">
    <property type="entry name" value="Vaccinia Virus protein VP39"/>
    <property type="match status" value="1"/>
</dbReference>
<dbReference type="PANTHER" id="PTHR43836:SF1">
    <property type="entry name" value="TRANSMEMBRANE O-METHYLTRANSFERASE"/>
    <property type="match status" value="1"/>
</dbReference>
<keyword evidence="6" id="KW-1009">Hearing</keyword>
<dbReference type="SUPFAM" id="SSF53335">
    <property type="entry name" value="S-adenosyl-L-methionine-dependent methyltransferases"/>
    <property type="match status" value="1"/>
</dbReference>
<sequence>MSVCVCVYVRVRMVSPAIALAFVPLLLTVLIRYRFHLVLLWRAVVLRCFYDWSSGLTREERAFEYVLTHATPGEPNSILDAFDAWCHSKEFISHIGPKKGVCILDRLVLETSPLCVLELGTHCGYSSVRIARVLPVGARLITVEMDERNANIAEKVIRLAGYDDDTVELRVGVSEEVIPRLREEMGVDRVDLVFMDHWKRCYLPDLQLLEASGLLGRGSVVLADNVLFPGAPHFLRYTRACGLYTLRIHRATLEYSPGIQDGMAQLEYIGVNVDT</sequence>
<dbReference type="AlphaFoldDB" id="A0ABD1KAY0"/>
<evidence type="ECO:0000256" key="10">
    <source>
        <dbReference type="ARBA" id="ARBA00023453"/>
    </source>
</evidence>
<dbReference type="PROSITE" id="PS51682">
    <property type="entry name" value="SAM_OMT_I"/>
    <property type="match status" value="1"/>
</dbReference>
<evidence type="ECO:0000313" key="13">
    <source>
        <dbReference type="EMBL" id="KAL2096249.1"/>
    </source>
</evidence>
<keyword evidence="4" id="KW-0808">Transferase</keyword>
<reference evidence="13 14" key="1">
    <citation type="submission" date="2024-09" db="EMBL/GenBank/DDBJ databases">
        <title>A chromosome-level genome assembly of Gray's grenadier anchovy, Coilia grayii.</title>
        <authorList>
            <person name="Fu Z."/>
        </authorList>
    </citation>
    <scope>NUCLEOTIDE SEQUENCE [LARGE SCALE GENOMIC DNA]</scope>
    <source>
        <strain evidence="13">G4</strain>
        <tissue evidence="13">Muscle</tissue>
    </source>
</reference>
<keyword evidence="12" id="KW-1133">Transmembrane helix</keyword>